<dbReference type="Gene3D" id="3.30.70.270">
    <property type="match status" value="1"/>
</dbReference>
<dbReference type="CDD" id="cd06225">
    <property type="entry name" value="HAMP"/>
    <property type="match status" value="1"/>
</dbReference>
<dbReference type="InterPro" id="IPR035919">
    <property type="entry name" value="EAL_sf"/>
</dbReference>
<dbReference type="InterPro" id="IPR050706">
    <property type="entry name" value="Cyclic-di-GMP_PDE-like"/>
</dbReference>
<evidence type="ECO:0000259" key="2">
    <source>
        <dbReference type="PROSITE" id="PS50883"/>
    </source>
</evidence>
<dbReference type="InterPro" id="IPR042461">
    <property type="entry name" value="LapD_MoxY_peri_C"/>
</dbReference>
<name>A0A128FAJ4_9GAMM</name>
<feature type="domain" description="EAL" evidence="2">
    <location>
        <begin position="403"/>
        <end position="650"/>
    </location>
</feature>
<evidence type="ECO:0000259" key="3">
    <source>
        <dbReference type="PROSITE" id="PS50885"/>
    </source>
</evidence>
<evidence type="ECO:0000256" key="1">
    <source>
        <dbReference type="SAM" id="Phobius"/>
    </source>
</evidence>
<feature type="domain" description="HAMP" evidence="3">
    <location>
        <begin position="174"/>
        <end position="226"/>
    </location>
</feature>
<dbReference type="InterPro" id="IPR001633">
    <property type="entry name" value="EAL_dom"/>
</dbReference>
<dbReference type="SMART" id="SM00052">
    <property type="entry name" value="EAL"/>
    <property type="match status" value="1"/>
</dbReference>
<dbReference type="Gene3D" id="6.10.340.10">
    <property type="match status" value="1"/>
</dbReference>
<organism evidence="5 6">
    <name type="scientific">Grimontia marina</name>
    <dbReference type="NCBI Taxonomy" id="646534"/>
    <lineage>
        <taxon>Bacteria</taxon>
        <taxon>Pseudomonadati</taxon>
        <taxon>Pseudomonadota</taxon>
        <taxon>Gammaproteobacteria</taxon>
        <taxon>Vibrionales</taxon>
        <taxon>Vibrionaceae</taxon>
        <taxon>Grimontia</taxon>
    </lineage>
</organism>
<protein>
    <submittedName>
        <fullName evidence="5">RNase E specificity factor CsrD</fullName>
    </submittedName>
</protein>
<dbReference type="Proteomes" id="UP000073601">
    <property type="component" value="Unassembled WGS sequence"/>
</dbReference>
<evidence type="ECO:0000259" key="4">
    <source>
        <dbReference type="PROSITE" id="PS50887"/>
    </source>
</evidence>
<dbReference type="Gene3D" id="3.20.20.450">
    <property type="entry name" value="EAL domain"/>
    <property type="match status" value="1"/>
</dbReference>
<dbReference type="CDD" id="cd01948">
    <property type="entry name" value="EAL"/>
    <property type="match status" value="1"/>
</dbReference>
<dbReference type="SUPFAM" id="SSF55073">
    <property type="entry name" value="Nucleotide cyclase"/>
    <property type="match status" value="1"/>
</dbReference>
<dbReference type="GO" id="GO:0016020">
    <property type="term" value="C:membrane"/>
    <property type="evidence" value="ECO:0007669"/>
    <property type="project" value="InterPro"/>
</dbReference>
<dbReference type="OrthoDB" id="5894408at2"/>
<dbReference type="Pfam" id="PF16448">
    <property type="entry name" value="LapD_MoxY_N"/>
    <property type="match status" value="1"/>
</dbReference>
<reference evidence="6" key="1">
    <citation type="submission" date="2016-02" db="EMBL/GenBank/DDBJ databases">
        <authorList>
            <person name="Rodrigo-Torres Lidia"/>
            <person name="Arahal R.David."/>
        </authorList>
    </citation>
    <scope>NUCLEOTIDE SEQUENCE [LARGE SCALE GENOMIC DNA]</scope>
    <source>
        <strain evidence="6">CECT 8713</strain>
    </source>
</reference>
<dbReference type="Gene3D" id="6.20.270.20">
    <property type="entry name" value="LapD/MoxY periplasmic domain"/>
    <property type="match status" value="1"/>
</dbReference>
<dbReference type="GO" id="GO:0007165">
    <property type="term" value="P:signal transduction"/>
    <property type="evidence" value="ECO:0007669"/>
    <property type="project" value="InterPro"/>
</dbReference>
<dbReference type="InterPro" id="IPR032244">
    <property type="entry name" value="LapD_MoxY_N"/>
</dbReference>
<dbReference type="Pfam" id="PF00990">
    <property type="entry name" value="GGDEF"/>
    <property type="match status" value="1"/>
</dbReference>
<gene>
    <name evidence="5" type="primary">csrD_3</name>
    <name evidence="5" type="ORF">GMA8713_02822</name>
</gene>
<keyword evidence="1" id="KW-0472">Membrane</keyword>
<dbReference type="RefSeq" id="WP_062710916.1">
    <property type="nucleotide sequence ID" value="NZ_CAWRCI010000025.1"/>
</dbReference>
<dbReference type="PANTHER" id="PTHR33121:SF79">
    <property type="entry name" value="CYCLIC DI-GMP PHOSPHODIESTERASE PDED-RELATED"/>
    <property type="match status" value="1"/>
</dbReference>
<dbReference type="Pfam" id="PF00672">
    <property type="entry name" value="HAMP"/>
    <property type="match status" value="1"/>
</dbReference>
<dbReference type="AlphaFoldDB" id="A0A128FAJ4"/>
<feature type="transmembrane region" description="Helical" evidence="1">
    <location>
        <begin position="150"/>
        <end position="173"/>
    </location>
</feature>
<feature type="transmembrane region" description="Helical" evidence="1">
    <location>
        <begin position="7"/>
        <end position="25"/>
    </location>
</feature>
<dbReference type="PROSITE" id="PS50885">
    <property type="entry name" value="HAMP"/>
    <property type="match status" value="1"/>
</dbReference>
<dbReference type="InterPro" id="IPR000160">
    <property type="entry name" value="GGDEF_dom"/>
</dbReference>
<dbReference type="InterPro" id="IPR043128">
    <property type="entry name" value="Rev_trsase/Diguanyl_cyclase"/>
</dbReference>
<dbReference type="EMBL" id="FIZY01000025">
    <property type="protein sequence ID" value="CZF83833.1"/>
    <property type="molecule type" value="Genomic_DNA"/>
</dbReference>
<keyword evidence="6" id="KW-1185">Reference proteome</keyword>
<dbReference type="Pfam" id="PF00563">
    <property type="entry name" value="EAL"/>
    <property type="match status" value="1"/>
</dbReference>
<dbReference type="InterPro" id="IPR003660">
    <property type="entry name" value="HAMP_dom"/>
</dbReference>
<dbReference type="SUPFAM" id="SSF141868">
    <property type="entry name" value="EAL domain-like"/>
    <property type="match status" value="1"/>
</dbReference>
<sequence>MTITNKVTLCVIGTLFGLFAILAVAEFSNNLTLLKKEMQFQAESSLHTLSVSVIPILETGDRENSEIFFSAIMSEGTQLQHVKLMWLFDGDVQTWSHQSNTHHEVPGWFMALGFLEPLTLETQVNNGWTDLATLTVSLTPDYAYLALWKFSVQFVLFTAAVMLVTALLIRLVLGRALTPISVMTEGARRIAKLDFPSPLPAPKGNELVELTAAFNDMSSQVESLFETLNEEINALRQRYLFDSPSGFHNRNFFVRQLESWLEDGDSGIVMLVNLKWLTHNSLSENSEDLNKVMRSLRQELSGVIPKTQNALIARMSKIELAILLPSVDEKQTRTILGPLIRTLNNQVISSGQSTANAFTIGITEKKENDSASSLLSRANATLQDAESTRQVFHFSVADKAYSEEQLGTKLTEVVNTEAFELMAQPIISKTTQTVQHYEVYAHLKLDNQVIPASKLISTLSRYSLSTKFDKSVINHVAAILLGDLHIPPLSINLTSSSVRNSDFLKWLVQTVKKNKLENRIFFEFSESLVSLHPKDCEVVSKALREAGLRFGIDRFGQNLNSVAYLKQLKPAFVKLEQSFLQNQQDDSNHLLLKPMVKLASTLGIDVIVSAVEYQQQLNSLADIKVDGYFGYISPPIPLLSLLNSSLENVSIRSH</sequence>
<accession>A0A128FAJ4</accession>
<dbReference type="PROSITE" id="PS50887">
    <property type="entry name" value="GGDEF"/>
    <property type="match status" value="1"/>
</dbReference>
<dbReference type="PROSITE" id="PS50883">
    <property type="entry name" value="EAL"/>
    <property type="match status" value="1"/>
</dbReference>
<keyword evidence="1" id="KW-1133">Transmembrane helix</keyword>
<evidence type="ECO:0000313" key="5">
    <source>
        <dbReference type="EMBL" id="CZF83833.1"/>
    </source>
</evidence>
<dbReference type="SMART" id="SM00304">
    <property type="entry name" value="HAMP"/>
    <property type="match status" value="1"/>
</dbReference>
<dbReference type="PANTHER" id="PTHR33121">
    <property type="entry name" value="CYCLIC DI-GMP PHOSPHODIESTERASE PDEF"/>
    <property type="match status" value="1"/>
</dbReference>
<feature type="domain" description="GGDEF" evidence="4">
    <location>
        <begin position="265"/>
        <end position="399"/>
    </location>
</feature>
<evidence type="ECO:0000313" key="6">
    <source>
        <dbReference type="Proteomes" id="UP000073601"/>
    </source>
</evidence>
<dbReference type="InterPro" id="IPR029787">
    <property type="entry name" value="Nucleotide_cyclase"/>
</dbReference>
<dbReference type="GO" id="GO:0071111">
    <property type="term" value="F:cyclic-guanylate-specific phosphodiesterase activity"/>
    <property type="evidence" value="ECO:0007669"/>
    <property type="project" value="InterPro"/>
</dbReference>
<proteinExistence type="predicted"/>
<keyword evidence="1" id="KW-0812">Transmembrane</keyword>
<dbReference type="SMART" id="SM00267">
    <property type="entry name" value="GGDEF"/>
    <property type="match status" value="1"/>
</dbReference>